<evidence type="ECO:0000256" key="1">
    <source>
        <dbReference type="SAM" id="Phobius"/>
    </source>
</evidence>
<feature type="transmembrane region" description="Helical" evidence="1">
    <location>
        <begin position="15"/>
        <end position="35"/>
    </location>
</feature>
<sequence>MDVYHTGLAVLRTSLLLVGSVVILVGVARGALGALRERSGRPVARHVAAHTELALEFFVGATILNLILTPTWVAIQTAAVTIAVRKLITLSLGRLARTARTR</sequence>
<dbReference type="InterPro" id="IPR012427">
    <property type="entry name" value="DUF1622"/>
</dbReference>
<keyword evidence="1" id="KW-0812">Transmembrane</keyword>
<dbReference type="EMBL" id="CADCVF010000067">
    <property type="protein sequence ID" value="CAA9464469.1"/>
    <property type="molecule type" value="Genomic_DNA"/>
</dbReference>
<gene>
    <name evidence="2" type="ORF">AVDCRST_MAG58-3246</name>
</gene>
<evidence type="ECO:0008006" key="3">
    <source>
        <dbReference type="Google" id="ProtNLM"/>
    </source>
</evidence>
<reference evidence="2" key="1">
    <citation type="submission" date="2020-02" db="EMBL/GenBank/DDBJ databases">
        <authorList>
            <person name="Meier V. D."/>
        </authorList>
    </citation>
    <scope>NUCLEOTIDE SEQUENCE</scope>
    <source>
        <strain evidence="2">AVDCRST_MAG58</strain>
    </source>
</reference>
<accession>A0A6J4R8I4</accession>
<evidence type="ECO:0000313" key="2">
    <source>
        <dbReference type="EMBL" id="CAA9464469.1"/>
    </source>
</evidence>
<feature type="transmembrane region" description="Helical" evidence="1">
    <location>
        <begin position="47"/>
        <end position="68"/>
    </location>
</feature>
<dbReference type="AlphaFoldDB" id="A0A6J4R8I4"/>
<proteinExistence type="predicted"/>
<keyword evidence="1" id="KW-1133">Transmembrane helix</keyword>
<organism evidence="2">
    <name type="scientific">uncultured Rubrobacteraceae bacterium</name>
    <dbReference type="NCBI Taxonomy" id="349277"/>
    <lineage>
        <taxon>Bacteria</taxon>
        <taxon>Bacillati</taxon>
        <taxon>Actinomycetota</taxon>
        <taxon>Rubrobacteria</taxon>
        <taxon>Rubrobacterales</taxon>
        <taxon>Rubrobacteraceae</taxon>
        <taxon>environmental samples</taxon>
    </lineage>
</organism>
<keyword evidence="1" id="KW-0472">Membrane</keyword>
<name>A0A6J4R8I4_9ACTN</name>
<protein>
    <recommendedName>
        <fullName evidence="3">DUF1622 domain-containing protein</fullName>
    </recommendedName>
</protein>
<dbReference type="Pfam" id="PF07784">
    <property type="entry name" value="DUF1622"/>
    <property type="match status" value="1"/>
</dbReference>